<organism evidence="1">
    <name type="scientific">Medioppia subpectinata</name>
    <dbReference type="NCBI Taxonomy" id="1979941"/>
    <lineage>
        <taxon>Eukaryota</taxon>
        <taxon>Metazoa</taxon>
        <taxon>Ecdysozoa</taxon>
        <taxon>Arthropoda</taxon>
        <taxon>Chelicerata</taxon>
        <taxon>Arachnida</taxon>
        <taxon>Acari</taxon>
        <taxon>Acariformes</taxon>
        <taxon>Sarcoptiformes</taxon>
        <taxon>Oribatida</taxon>
        <taxon>Brachypylina</taxon>
        <taxon>Oppioidea</taxon>
        <taxon>Oppiidae</taxon>
        <taxon>Medioppia</taxon>
    </lineage>
</organism>
<dbReference type="EMBL" id="CAJPIZ010014408">
    <property type="protein sequence ID" value="CAG2114754.1"/>
    <property type="molecule type" value="Genomic_DNA"/>
</dbReference>
<dbReference type="EMBL" id="OC868983">
    <property type="protein sequence ID" value="CAD7634324.1"/>
    <property type="molecule type" value="Genomic_DNA"/>
</dbReference>
<keyword evidence="2" id="KW-1185">Reference proteome</keyword>
<evidence type="ECO:0000313" key="1">
    <source>
        <dbReference type="EMBL" id="CAD7634324.1"/>
    </source>
</evidence>
<evidence type="ECO:0000313" key="2">
    <source>
        <dbReference type="Proteomes" id="UP000759131"/>
    </source>
</evidence>
<dbReference type="AlphaFoldDB" id="A0A7R9Q6D1"/>
<protein>
    <submittedName>
        <fullName evidence="1">Uncharacterized protein</fullName>
    </submittedName>
</protein>
<gene>
    <name evidence="1" type="ORF">OSB1V03_LOCUS14720</name>
</gene>
<dbReference type="Proteomes" id="UP000759131">
    <property type="component" value="Unassembled WGS sequence"/>
</dbReference>
<proteinExistence type="predicted"/>
<reference evidence="1" key="1">
    <citation type="submission" date="2020-11" db="EMBL/GenBank/DDBJ databases">
        <authorList>
            <person name="Tran Van P."/>
        </authorList>
    </citation>
    <scope>NUCLEOTIDE SEQUENCE</scope>
</reference>
<accession>A0A7R9Q6D1</accession>
<sequence length="26" mass="3284">MKHLINQRKYTFLFIRIICLPFLFID</sequence>
<name>A0A7R9Q6D1_9ACAR</name>